<evidence type="ECO:0000313" key="1">
    <source>
        <dbReference type="EMBL" id="CAA9218831.1"/>
    </source>
</evidence>
<accession>A0A6J4HCQ9</accession>
<name>A0A6J4HCQ9_9CHLR</name>
<protein>
    <submittedName>
        <fullName evidence="1">Uncharacterized protein</fullName>
    </submittedName>
</protein>
<dbReference type="AlphaFoldDB" id="A0A6J4HCQ9"/>
<dbReference type="EMBL" id="CADCTK010000108">
    <property type="protein sequence ID" value="CAA9218831.1"/>
    <property type="molecule type" value="Genomic_DNA"/>
</dbReference>
<gene>
    <name evidence="1" type="ORF">AVDCRST_MAG26-439</name>
</gene>
<reference evidence="1" key="1">
    <citation type="submission" date="2020-02" db="EMBL/GenBank/DDBJ databases">
        <authorList>
            <person name="Meier V. D."/>
        </authorList>
    </citation>
    <scope>NUCLEOTIDE SEQUENCE</scope>
    <source>
        <strain evidence="1">AVDCRST_MAG26</strain>
    </source>
</reference>
<sequence>MPVGAVAILTKGAGVTMPNTVAGAGKILCSVSSGRVACAWWRMTVKQKLR</sequence>
<proteinExistence type="predicted"/>
<organism evidence="1">
    <name type="scientific">uncultured Chloroflexia bacterium</name>
    <dbReference type="NCBI Taxonomy" id="1672391"/>
    <lineage>
        <taxon>Bacteria</taxon>
        <taxon>Bacillati</taxon>
        <taxon>Chloroflexota</taxon>
        <taxon>Chloroflexia</taxon>
        <taxon>environmental samples</taxon>
    </lineage>
</organism>